<evidence type="ECO:0000313" key="1">
    <source>
        <dbReference type="EMBL" id="QDT62553.1"/>
    </source>
</evidence>
<protein>
    <submittedName>
        <fullName evidence="1">Uncharacterized protein</fullName>
    </submittedName>
</protein>
<accession>A0A517T2E1</accession>
<organism evidence="1 2">
    <name type="scientific">Stieleria bergensis</name>
    <dbReference type="NCBI Taxonomy" id="2528025"/>
    <lineage>
        <taxon>Bacteria</taxon>
        <taxon>Pseudomonadati</taxon>
        <taxon>Planctomycetota</taxon>
        <taxon>Planctomycetia</taxon>
        <taxon>Pirellulales</taxon>
        <taxon>Pirellulaceae</taxon>
        <taxon>Stieleria</taxon>
    </lineage>
</organism>
<dbReference type="Proteomes" id="UP000315003">
    <property type="component" value="Chromosome"/>
</dbReference>
<keyword evidence="2" id="KW-1185">Reference proteome</keyword>
<dbReference type="AlphaFoldDB" id="A0A517T2E1"/>
<evidence type="ECO:0000313" key="2">
    <source>
        <dbReference type="Proteomes" id="UP000315003"/>
    </source>
</evidence>
<gene>
    <name evidence="1" type="ORF">SV7mr_51030</name>
</gene>
<name>A0A517T2E1_9BACT</name>
<reference evidence="1 2" key="1">
    <citation type="submission" date="2019-02" db="EMBL/GenBank/DDBJ databases">
        <title>Deep-cultivation of Planctomycetes and their phenomic and genomic characterization uncovers novel biology.</title>
        <authorList>
            <person name="Wiegand S."/>
            <person name="Jogler M."/>
            <person name="Boedeker C."/>
            <person name="Pinto D."/>
            <person name="Vollmers J."/>
            <person name="Rivas-Marin E."/>
            <person name="Kohn T."/>
            <person name="Peeters S.H."/>
            <person name="Heuer A."/>
            <person name="Rast P."/>
            <person name="Oberbeckmann S."/>
            <person name="Bunk B."/>
            <person name="Jeske O."/>
            <person name="Meyerdierks A."/>
            <person name="Storesund J.E."/>
            <person name="Kallscheuer N."/>
            <person name="Luecker S."/>
            <person name="Lage O.M."/>
            <person name="Pohl T."/>
            <person name="Merkel B.J."/>
            <person name="Hornburger P."/>
            <person name="Mueller R.-W."/>
            <person name="Bruemmer F."/>
            <person name="Labrenz M."/>
            <person name="Spormann A.M."/>
            <person name="Op den Camp H."/>
            <person name="Overmann J."/>
            <person name="Amann R."/>
            <person name="Jetten M.S.M."/>
            <person name="Mascher T."/>
            <person name="Medema M.H."/>
            <person name="Devos D.P."/>
            <person name="Kaster A.-K."/>
            <person name="Ovreas L."/>
            <person name="Rohde M."/>
            <person name="Galperin M.Y."/>
            <person name="Jogler C."/>
        </authorList>
    </citation>
    <scope>NUCLEOTIDE SEQUENCE [LARGE SCALE GENOMIC DNA]</scope>
    <source>
        <strain evidence="1 2">SV_7m_r</strain>
    </source>
</reference>
<sequence length="186" mass="21050">MIPSFVLFASFVVYSRFCDDCQPVPRVRCATLGYGVEHLRRSGIQDGGQPRRMIVIPSFVLFASFVVYSRFCDDCQPVPRVRCATLGYGIEHLRRSGIQDWGQSPEDDCDSLLRALRVLRGLFPVLRRLPVCPQGALRTLGYGIEHLRRSEMMRDDKPLDGISLATVVYFPDSVGRRKLSLEARTP</sequence>
<proteinExistence type="predicted"/>
<dbReference type="EMBL" id="CP036272">
    <property type="protein sequence ID" value="QDT62553.1"/>
    <property type="molecule type" value="Genomic_DNA"/>
</dbReference>